<evidence type="ECO:0000313" key="2">
    <source>
        <dbReference type="EMBL" id="KAF9443218.1"/>
    </source>
</evidence>
<comment type="caution">
    <text evidence="2">The sequence shown here is derived from an EMBL/GenBank/DDBJ whole genome shotgun (WGS) entry which is preliminary data.</text>
</comment>
<accession>A0A9P5X2C0</accession>
<evidence type="ECO:0000256" key="1">
    <source>
        <dbReference type="SAM" id="Phobius"/>
    </source>
</evidence>
<keyword evidence="1" id="KW-0812">Transmembrane</keyword>
<organism evidence="2 3">
    <name type="scientific">Macrolepiota fuliginosa MF-IS2</name>
    <dbReference type="NCBI Taxonomy" id="1400762"/>
    <lineage>
        <taxon>Eukaryota</taxon>
        <taxon>Fungi</taxon>
        <taxon>Dikarya</taxon>
        <taxon>Basidiomycota</taxon>
        <taxon>Agaricomycotina</taxon>
        <taxon>Agaricomycetes</taxon>
        <taxon>Agaricomycetidae</taxon>
        <taxon>Agaricales</taxon>
        <taxon>Agaricineae</taxon>
        <taxon>Agaricaceae</taxon>
        <taxon>Macrolepiota</taxon>
    </lineage>
</organism>
<dbReference type="OrthoDB" id="2542103at2759"/>
<dbReference type="Proteomes" id="UP000807342">
    <property type="component" value="Unassembled WGS sequence"/>
</dbReference>
<keyword evidence="1" id="KW-1133">Transmembrane helix</keyword>
<reference evidence="2" key="1">
    <citation type="submission" date="2020-11" db="EMBL/GenBank/DDBJ databases">
        <authorList>
            <consortium name="DOE Joint Genome Institute"/>
            <person name="Ahrendt S."/>
            <person name="Riley R."/>
            <person name="Andreopoulos W."/>
            <person name="Labutti K."/>
            <person name="Pangilinan J."/>
            <person name="Ruiz-Duenas F.J."/>
            <person name="Barrasa J.M."/>
            <person name="Sanchez-Garcia M."/>
            <person name="Camarero S."/>
            <person name="Miyauchi S."/>
            <person name="Serrano A."/>
            <person name="Linde D."/>
            <person name="Babiker R."/>
            <person name="Drula E."/>
            <person name="Ayuso-Fernandez I."/>
            <person name="Pacheco R."/>
            <person name="Padilla G."/>
            <person name="Ferreira P."/>
            <person name="Barriuso J."/>
            <person name="Kellner H."/>
            <person name="Castanera R."/>
            <person name="Alfaro M."/>
            <person name="Ramirez L."/>
            <person name="Pisabarro A.G."/>
            <person name="Kuo A."/>
            <person name="Tritt A."/>
            <person name="Lipzen A."/>
            <person name="He G."/>
            <person name="Yan M."/>
            <person name="Ng V."/>
            <person name="Cullen D."/>
            <person name="Martin F."/>
            <person name="Rosso M.-N."/>
            <person name="Henrissat B."/>
            <person name="Hibbett D."/>
            <person name="Martinez A.T."/>
            <person name="Grigoriev I.V."/>
        </authorList>
    </citation>
    <scope>NUCLEOTIDE SEQUENCE</scope>
    <source>
        <strain evidence="2">MF-IS2</strain>
    </source>
</reference>
<dbReference type="AlphaFoldDB" id="A0A9P5X2C0"/>
<name>A0A9P5X2C0_9AGAR</name>
<keyword evidence="3" id="KW-1185">Reference proteome</keyword>
<dbReference type="EMBL" id="MU151504">
    <property type="protein sequence ID" value="KAF9443218.1"/>
    <property type="molecule type" value="Genomic_DNA"/>
</dbReference>
<proteinExistence type="predicted"/>
<sequence>MPHKGGTKENSPSIQLQACNIVNFVALALILTSIAPAFPAYSSLVGLPREELDKVLPTLEFKKPAPPPGPPAYHGTRLAYDKTYLWKAPGTNDLCGPCPGFHALRYHGVTYS</sequence>
<protein>
    <submittedName>
        <fullName evidence="2">Uncharacterized protein</fullName>
    </submittedName>
</protein>
<feature type="transmembrane region" description="Helical" evidence="1">
    <location>
        <begin position="21"/>
        <end position="41"/>
    </location>
</feature>
<gene>
    <name evidence="2" type="ORF">P691DRAFT_764489</name>
</gene>
<keyword evidence="1" id="KW-0472">Membrane</keyword>
<evidence type="ECO:0000313" key="3">
    <source>
        <dbReference type="Proteomes" id="UP000807342"/>
    </source>
</evidence>